<comment type="caution">
    <text evidence="2">The sequence shown here is derived from an EMBL/GenBank/DDBJ whole genome shotgun (WGS) entry which is preliminary data.</text>
</comment>
<proteinExistence type="predicted"/>
<evidence type="ECO:0000256" key="1">
    <source>
        <dbReference type="SAM" id="MobiDB-lite"/>
    </source>
</evidence>
<gene>
    <name evidence="2" type="ORF">PVAP13_8NG133209</name>
</gene>
<feature type="compositionally biased region" description="Low complexity" evidence="1">
    <location>
        <begin position="92"/>
        <end position="107"/>
    </location>
</feature>
<accession>A0A8T0PC21</accession>
<keyword evidence="3" id="KW-1185">Reference proteome</keyword>
<feature type="region of interest" description="Disordered" evidence="1">
    <location>
        <begin position="78"/>
        <end position="157"/>
    </location>
</feature>
<sequence>MNDKLKKNTRRHRRHTTRSGGGGARRGRGGPAGCWLRPYPARRAGAPPPLTVPPLELRLRLRLHHVAARAPPPPFLPFAAATGQRVPRPHDAAGAAPPWSEAAARRAGSGRHRRCPAPPPPCRRRMAPQLPDCHAAMPCRGRRSSPRRPSSPVDLFL</sequence>
<feature type="compositionally biased region" description="Low complexity" evidence="1">
    <location>
        <begin position="147"/>
        <end position="157"/>
    </location>
</feature>
<feature type="compositionally biased region" description="Basic residues" evidence="1">
    <location>
        <begin position="7"/>
        <end position="17"/>
    </location>
</feature>
<dbReference type="Proteomes" id="UP000823388">
    <property type="component" value="Chromosome 8N"/>
</dbReference>
<organism evidence="2 3">
    <name type="scientific">Panicum virgatum</name>
    <name type="common">Blackwell switchgrass</name>
    <dbReference type="NCBI Taxonomy" id="38727"/>
    <lineage>
        <taxon>Eukaryota</taxon>
        <taxon>Viridiplantae</taxon>
        <taxon>Streptophyta</taxon>
        <taxon>Embryophyta</taxon>
        <taxon>Tracheophyta</taxon>
        <taxon>Spermatophyta</taxon>
        <taxon>Magnoliopsida</taxon>
        <taxon>Liliopsida</taxon>
        <taxon>Poales</taxon>
        <taxon>Poaceae</taxon>
        <taxon>PACMAD clade</taxon>
        <taxon>Panicoideae</taxon>
        <taxon>Panicodae</taxon>
        <taxon>Paniceae</taxon>
        <taxon>Panicinae</taxon>
        <taxon>Panicum</taxon>
        <taxon>Panicum sect. Hiantes</taxon>
    </lineage>
</organism>
<feature type="compositionally biased region" description="Gly residues" evidence="1">
    <location>
        <begin position="19"/>
        <end position="32"/>
    </location>
</feature>
<dbReference type="EMBL" id="CM029052">
    <property type="protein sequence ID" value="KAG2558199.1"/>
    <property type="molecule type" value="Genomic_DNA"/>
</dbReference>
<name>A0A8T0PC21_PANVG</name>
<dbReference type="AlphaFoldDB" id="A0A8T0PC21"/>
<evidence type="ECO:0000313" key="2">
    <source>
        <dbReference type="EMBL" id="KAG2558199.1"/>
    </source>
</evidence>
<evidence type="ECO:0000313" key="3">
    <source>
        <dbReference type="Proteomes" id="UP000823388"/>
    </source>
</evidence>
<reference evidence="2 3" key="1">
    <citation type="submission" date="2020-05" db="EMBL/GenBank/DDBJ databases">
        <title>WGS assembly of Panicum virgatum.</title>
        <authorList>
            <person name="Lovell J.T."/>
            <person name="Jenkins J."/>
            <person name="Shu S."/>
            <person name="Juenger T.E."/>
            <person name="Schmutz J."/>
        </authorList>
    </citation>
    <scope>NUCLEOTIDE SEQUENCE [LARGE SCALE GENOMIC DNA]</scope>
    <source>
        <strain evidence="3">cv. AP13</strain>
    </source>
</reference>
<protein>
    <submittedName>
        <fullName evidence="2">Uncharacterized protein</fullName>
    </submittedName>
</protein>
<feature type="region of interest" description="Disordered" evidence="1">
    <location>
        <begin position="1"/>
        <end position="35"/>
    </location>
</feature>